<protein>
    <recommendedName>
        <fullName evidence="4">LPS-assembly protein LptD</fullName>
    </recommendedName>
</protein>
<reference evidence="7 8" key="2">
    <citation type="submission" date="2024-01" db="EMBL/GenBank/DDBJ databases">
        <authorList>
            <person name="Xie X."/>
        </authorList>
    </citation>
    <scope>NUCLEOTIDE SEQUENCE [LARGE SCALE GENOMIC DNA]</scope>
    <source>
        <strain evidence="7">SCUT-1</strain>
    </source>
</reference>
<evidence type="ECO:0000256" key="1">
    <source>
        <dbReference type="ARBA" id="ARBA00022729"/>
    </source>
</evidence>
<dbReference type="InterPro" id="IPR005653">
    <property type="entry name" value="OstA-like_N"/>
</dbReference>
<dbReference type="Proteomes" id="UP001308005">
    <property type="component" value="Unassembled WGS sequence"/>
</dbReference>
<evidence type="ECO:0000259" key="5">
    <source>
        <dbReference type="Pfam" id="PF03968"/>
    </source>
</evidence>
<accession>A0ABU6D1K6</accession>
<comment type="similarity">
    <text evidence="4">Belongs to the LptD family.</text>
</comment>
<feature type="domain" description="Organic solvent tolerance-like N-terminal" evidence="5">
    <location>
        <begin position="55"/>
        <end position="187"/>
    </location>
</feature>
<evidence type="ECO:0000259" key="6">
    <source>
        <dbReference type="Pfam" id="PF04453"/>
    </source>
</evidence>
<keyword evidence="1 4" id="KW-0732">Signal</keyword>
<feature type="domain" description="LptD C-terminal" evidence="6">
    <location>
        <begin position="294"/>
        <end position="648"/>
    </location>
</feature>
<comment type="caution">
    <text evidence="4">Lacks conserved residue(s) required for the propagation of feature annotation.</text>
</comment>
<dbReference type="EMBL" id="JAYMYJ010000145">
    <property type="protein sequence ID" value="MEB4592949.1"/>
    <property type="molecule type" value="Genomic_DNA"/>
</dbReference>
<dbReference type="HAMAP" id="MF_01411">
    <property type="entry name" value="LPS_assembly_LptD"/>
    <property type="match status" value="1"/>
</dbReference>
<keyword evidence="8" id="KW-1185">Reference proteome</keyword>
<comment type="function">
    <text evidence="4">Together with LptE, is involved in the assembly of lipopolysaccharide (LPS) at the surface of the outer membrane.</text>
</comment>
<organism evidence="7 8">
    <name type="scientific">Candidatus Thiothrix phosphatis</name>
    <dbReference type="NCBI Taxonomy" id="3112415"/>
    <lineage>
        <taxon>Bacteria</taxon>
        <taxon>Pseudomonadati</taxon>
        <taxon>Pseudomonadota</taxon>
        <taxon>Gammaproteobacteria</taxon>
        <taxon>Thiotrichales</taxon>
        <taxon>Thiotrichaceae</taxon>
        <taxon>Thiothrix</taxon>
    </lineage>
</organism>
<dbReference type="PANTHER" id="PTHR30189">
    <property type="entry name" value="LPS-ASSEMBLY PROTEIN"/>
    <property type="match status" value="1"/>
</dbReference>
<evidence type="ECO:0000256" key="2">
    <source>
        <dbReference type="ARBA" id="ARBA00023136"/>
    </source>
</evidence>
<sequence precursor="true">MRTRLQQHFIHCVLISLSCSPLVVFAQTEWMTCPATEAPLTEVQRPSSLPPQAVYIEADTALFRAQGVSTMTGNVQISQAGKALRADTASYEQPAGIVSGSGNVNFNSDKMRAQSSELHYNLLQDTGEMQNAEYQLNQADGRGFSKHVVQETPDLTRLENSTYTTCPAGSQDWTLNASSIKLDHKQEQGTARNATLKIRNVPVLYLPYFSFPLTDARKSGFLWPSIGTNERSGLQLSTPYYFNLAPNYDLTLTPTLLGRRGLQLGGEFRYLTEKRKGSMSYVLLPNDRTSDKSNRYYFKVQNDTRLGELSSLSWQAEGVSDDQYFVDLGNSLEATSVVNLERRLEYRTAGENWSFSGLMQNYQVLDGGVAPHARLPQLLLRYRPPQKGNGLNLSAETEFTNFSRSNTETNGTRLDFTTRASKKFSTNAAYIKPSLTLHHTEYKLDDAAGTRITRTLPTASLDTGLFFERNIKDGRYVQTLEPRLFYTYTPYRDQSNIPVFDSSERSLNYDRLFAENRFTGKDRIGDANRLSASLTSRVQSPEDGRELFRASIGQMYYFDDRKVTLPGESPSLGDRSEIVMEAAGEINPRTRLSSTAYWDSDTKTFNAGEAHIHYKDDKQRILNVGYAQRKNDFKSASLSFSVPVNPRWKAIGAWEHDLQNNRDLETVIGAEYESCCWKTRVASRNYLLPDNTTRDNAVFVELELKGLGNFGSGTRDLLQDRVYGYE</sequence>
<evidence type="ECO:0000313" key="7">
    <source>
        <dbReference type="EMBL" id="MEB4592949.1"/>
    </source>
</evidence>
<dbReference type="Pfam" id="PF04453">
    <property type="entry name" value="LptD"/>
    <property type="match status" value="1"/>
</dbReference>
<dbReference type="InterPro" id="IPR007543">
    <property type="entry name" value="LptD_C"/>
</dbReference>
<dbReference type="InterPro" id="IPR050218">
    <property type="entry name" value="LptD"/>
</dbReference>
<evidence type="ECO:0000256" key="3">
    <source>
        <dbReference type="ARBA" id="ARBA00023237"/>
    </source>
</evidence>
<gene>
    <name evidence="4 7" type="primary">lptD</name>
    <name evidence="7" type="ORF">VSS37_18360</name>
</gene>
<proteinExistence type="inferred from homology"/>
<comment type="subunit">
    <text evidence="4">Component of the lipopolysaccharide transport and assembly complex. Interacts with LptE and LptA.</text>
</comment>
<dbReference type="PANTHER" id="PTHR30189:SF1">
    <property type="entry name" value="LPS-ASSEMBLY PROTEIN LPTD"/>
    <property type="match status" value="1"/>
</dbReference>
<keyword evidence="3 4" id="KW-0998">Cell outer membrane</keyword>
<name>A0ABU6D1K6_9GAMM</name>
<feature type="chain" id="PRO_5044923384" description="LPS-assembly protein LptD" evidence="4">
    <location>
        <begin position="27"/>
        <end position="726"/>
    </location>
</feature>
<dbReference type="PROSITE" id="PS51257">
    <property type="entry name" value="PROKAR_LIPOPROTEIN"/>
    <property type="match status" value="1"/>
</dbReference>
<comment type="caution">
    <text evidence="7">The sequence shown here is derived from an EMBL/GenBank/DDBJ whole genome shotgun (WGS) entry which is preliminary data.</text>
</comment>
<evidence type="ECO:0000313" key="8">
    <source>
        <dbReference type="Proteomes" id="UP001308005"/>
    </source>
</evidence>
<dbReference type="RefSeq" id="WP_324697521.1">
    <property type="nucleotide sequence ID" value="NZ_JAYMYJ010000145.1"/>
</dbReference>
<dbReference type="Pfam" id="PF03968">
    <property type="entry name" value="LptD_N"/>
    <property type="match status" value="1"/>
</dbReference>
<keyword evidence="2 4" id="KW-0472">Membrane</keyword>
<dbReference type="InterPro" id="IPR020889">
    <property type="entry name" value="LipoPS_assembly_LptD"/>
</dbReference>
<evidence type="ECO:0000256" key="4">
    <source>
        <dbReference type="HAMAP-Rule" id="MF_01411"/>
    </source>
</evidence>
<comment type="subcellular location">
    <subcellularLocation>
        <location evidence="4">Cell outer membrane</location>
    </subcellularLocation>
</comment>
<dbReference type="Gene3D" id="2.60.450.10">
    <property type="entry name" value="Lipopolysaccharide (LPS) transport protein A like domain"/>
    <property type="match status" value="1"/>
</dbReference>
<reference evidence="8" key="1">
    <citation type="submission" date="2023-07" db="EMBL/GenBank/DDBJ databases">
        <title>The carbon used by Thiothrix.</title>
        <authorList>
            <person name="Chen L."/>
        </authorList>
    </citation>
    <scope>NUCLEOTIDE SEQUENCE [LARGE SCALE GENOMIC DNA]</scope>
</reference>
<feature type="signal peptide" evidence="4">
    <location>
        <begin position="1"/>
        <end position="26"/>
    </location>
</feature>